<reference evidence="2" key="1">
    <citation type="submission" date="2019-08" db="EMBL/GenBank/DDBJ databases">
        <authorList>
            <person name="Kucharzyk K."/>
            <person name="Murdoch R.W."/>
            <person name="Higgins S."/>
            <person name="Loffler F."/>
        </authorList>
    </citation>
    <scope>NUCLEOTIDE SEQUENCE</scope>
</reference>
<comment type="caution">
    <text evidence="2">The sequence shown here is derived from an EMBL/GenBank/DDBJ whole genome shotgun (WGS) entry which is preliminary data.</text>
</comment>
<feature type="transmembrane region" description="Helical" evidence="1">
    <location>
        <begin position="112"/>
        <end position="131"/>
    </location>
</feature>
<evidence type="ECO:0000256" key="1">
    <source>
        <dbReference type="SAM" id="Phobius"/>
    </source>
</evidence>
<dbReference type="InterPro" id="IPR003784">
    <property type="entry name" value="BioY"/>
</dbReference>
<accession>A0A645AGV4</accession>
<keyword evidence="1" id="KW-0472">Membrane</keyword>
<dbReference type="GO" id="GO:0015225">
    <property type="term" value="F:biotin transmembrane transporter activity"/>
    <property type="evidence" value="ECO:0007669"/>
    <property type="project" value="InterPro"/>
</dbReference>
<sequence>MKTRDMVLTGLFAAIICIFAPFTIPIGAVPISLATFAVYLAAVVLGRKNGTAAVVIYILIGIIGLPVFSGFQGGLGKVFGVTGGYLIGYIPCAFISGAIIEKFADKKTVYPAALVLGTIVLYAFGTLWFMVQSGNGLMHSLAVCVVPFLLGDALKIVAASLAGYKLRAYAFKDIKAC</sequence>
<feature type="transmembrane region" description="Helical" evidence="1">
    <location>
        <begin position="137"/>
        <end position="162"/>
    </location>
</feature>
<evidence type="ECO:0000313" key="2">
    <source>
        <dbReference type="EMBL" id="MPM52442.1"/>
    </source>
</evidence>
<organism evidence="2">
    <name type="scientific">bioreactor metagenome</name>
    <dbReference type="NCBI Taxonomy" id="1076179"/>
    <lineage>
        <taxon>unclassified sequences</taxon>
        <taxon>metagenomes</taxon>
        <taxon>ecological metagenomes</taxon>
    </lineage>
</organism>
<feature type="transmembrane region" description="Helical" evidence="1">
    <location>
        <begin position="52"/>
        <end position="72"/>
    </location>
</feature>
<feature type="transmembrane region" description="Helical" evidence="1">
    <location>
        <begin position="12"/>
        <end position="45"/>
    </location>
</feature>
<dbReference type="PANTHER" id="PTHR34295">
    <property type="entry name" value="BIOTIN TRANSPORTER BIOY"/>
    <property type="match status" value="1"/>
</dbReference>
<dbReference type="PIRSF" id="PIRSF016661">
    <property type="entry name" value="BioY"/>
    <property type="match status" value="1"/>
</dbReference>
<dbReference type="PANTHER" id="PTHR34295:SF1">
    <property type="entry name" value="BIOTIN TRANSPORTER BIOY"/>
    <property type="match status" value="1"/>
</dbReference>
<gene>
    <name evidence="2" type="primary">bioY_14</name>
    <name evidence="2" type="ORF">SDC9_99201</name>
</gene>
<name>A0A645AGV4_9ZZZZ</name>
<dbReference type="GO" id="GO:0005886">
    <property type="term" value="C:plasma membrane"/>
    <property type="evidence" value="ECO:0007669"/>
    <property type="project" value="InterPro"/>
</dbReference>
<keyword evidence="1" id="KW-1133">Transmembrane helix</keyword>
<dbReference type="AlphaFoldDB" id="A0A645AGV4"/>
<feature type="transmembrane region" description="Helical" evidence="1">
    <location>
        <begin position="78"/>
        <end position="100"/>
    </location>
</feature>
<protein>
    <submittedName>
        <fullName evidence="2">Biotin transporter BioY</fullName>
    </submittedName>
</protein>
<dbReference type="EMBL" id="VSSQ01013864">
    <property type="protein sequence ID" value="MPM52442.1"/>
    <property type="molecule type" value="Genomic_DNA"/>
</dbReference>
<dbReference type="Gene3D" id="1.10.1760.20">
    <property type="match status" value="1"/>
</dbReference>
<keyword evidence="1" id="KW-0812">Transmembrane</keyword>
<dbReference type="Pfam" id="PF02632">
    <property type="entry name" value="BioY"/>
    <property type="match status" value="1"/>
</dbReference>
<proteinExistence type="predicted"/>